<reference evidence="2 3" key="1">
    <citation type="journal article" date="2016" name="Int. J. Syst. Evol. Microbiol.">
        <title>Pyruvatibacter mobilis gen. nov., sp. nov., a marine bacterium from the culture broth of Picochlorum sp. 122.</title>
        <authorList>
            <person name="Wang G."/>
            <person name="Tang M."/>
            <person name="Wu H."/>
            <person name="Dai S."/>
            <person name="Li T."/>
            <person name="Chen C."/>
            <person name="He H."/>
            <person name="Fan J."/>
            <person name="Xiang W."/>
            <person name="Li X."/>
        </authorList>
    </citation>
    <scope>NUCLEOTIDE SEQUENCE [LARGE SCALE GENOMIC DNA]</scope>
    <source>
        <strain evidence="2 3">GYP-11</strain>
    </source>
</reference>
<protein>
    <submittedName>
        <fullName evidence="2">Uncharacterized protein</fullName>
    </submittedName>
</protein>
<organism evidence="2 3">
    <name type="scientific">Pyruvatibacter mobilis</name>
    <dbReference type="NCBI Taxonomy" id="1712261"/>
    <lineage>
        <taxon>Bacteria</taxon>
        <taxon>Pseudomonadati</taxon>
        <taxon>Pseudomonadota</taxon>
        <taxon>Alphaproteobacteria</taxon>
        <taxon>Hyphomicrobiales</taxon>
        <taxon>Parvibaculaceae</taxon>
        <taxon>Pyruvatibacter</taxon>
    </lineage>
</organism>
<sequence length="59" mass="6506">MAIGQKSDRSAAYQNAHTRRSGRRFHKHGTTGGWKGRKTQLRPCGAPGDETWDPQVAGE</sequence>
<feature type="region of interest" description="Disordered" evidence="1">
    <location>
        <begin position="1"/>
        <end position="59"/>
    </location>
</feature>
<dbReference type="RefSeq" id="WP_036261822.1">
    <property type="nucleotide sequence ID" value="NZ_BMHN01000001.1"/>
</dbReference>
<dbReference type="GeneID" id="300655827"/>
<gene>
    <name evidence="2" type="ORF">GTQ45_04135</name>
</gene>
<keyword evidence="3" id="KW-1185">Reference proteome</keyword>
<evidence type="ECO:0000313" key="3">
    <source>
        <dbReference type="Proteomes" id="UP000470384"/>
    </source>
</evidence>
<dbReference type="AlphaFoldDB" id="A0A845Q9T8"/>
<evidence type="ECO:0000256" key="1">
    <source>
        <dbReference type="SAM" id="MobiDB-lite"/>
    </source>
</evidence>
<dbReference type="EMBL" id="WXYQ01000004">
    <property type="protein sequence ID" value="NBG94916.1"/>
    <property type="molecule type" value="Genomic_DNA"/>
</dbReference>
<accession>A0A845Q9T8</accession>
<comment type="caution">
    <text evidence="2">The sequence shown here is derived from an EMBL/GenBank/DDBJ whole genome shotgun (WGS) entry which is preliminary data.</text>
</comment>
<proteinExistence type="predicted"/>
<dbReference type="Proteomes" id="UP000470384">
    <property type="component" value="Unassembled WGS sequence"/>
</dbReference>
<name>A0A845Q9T8_9HYPH</name>
<evidence type="ECO:0000313" key="2">
    <source>
        <dbReference type="EMBL" id="NBG94916.1"/>
    </source>
</evidence>
<feature type="compositionally biased region" description="Basic residues" evidence="1">
    <location>
        <begin position="17"/>
        <end position="40"/>
    </location>
</feature>